<dbReference type="EMBL" id="HBUE01006867">
    <property type="protein sequence ID" value="CAG6446403.1"/>
    <property type="molecule type" value="Transcribed_RNA"/>
</dbReference>
<protein>
    <submittedName>
        <fullName evidence="2">(northern house mosquito) hypothetical protein</fullName>
    </submittedName>
</protein>
<reference evidence="2" key="1">
    <citation type="submission" date="2021-05" db="EMBL/GenBank/DDBJ databases">
        <authorList>
            <person name="Alioto T."/>
            <person name="Alioto T."/>
            <person name="Gomez Garrido J."/>
        </authorList>
    </citation>
    <scope>NUCLEOTIDE SEQUENCE</scope>
</reference>
<dbReference type="EMBL" id="HBUE01006873">
    <property type="protein sequence ID" value="CAG6446417.1"/>
    <property type="molecule type" value="Transcribed_RNA"/>
</dbReference>
<evidence type="ECO:0000313" key="2">
    <source>
        <dbReference type="EMBL" id="CAG6446398.1"/>
    </source>
</evidence>
<dbReference type="EMBL" id="HBUE01006863">
    <property type="protein sequence ID" value="CAG6446392.1"/>
    <property type="molecule type" value="Transcribed_RNA"/>
</dbReference>
<feature type="signal peptide" evidence="1">
    <location>
        <begin position="1"/>
        <end position="18"/>
    </location>
</feature>
<dbReference type="EMBL" id="HBUE01006869">
    <property type="protein sequence ID" value="CAG6446408.1"/>
    <property type="molecule type" value="Transcribed_RNA"/>
</dbReference>
<dbReference type="EMBL" id="HBUE01006878">
    <property type="protein sequence ID" value="CAG6446431.1"/>
    <property type="molecule type" value="Transcribed_RNA"/>
</dbReference>
<accession>A0A8D8EU70</accession>
<proteinExistence type="predicted"/>
<feature type="chain" id="PRO_5036428029" evidence="1">
    <location>
        <begin position="19"/>
        <end position="116"/>
    </location>
</feature>
<dbReference type="EMBL" id="HBUE01006868">
    <property type="protein sequence ID" value="CAG6446405.1"/>
    <property type="molecule type" value="Transcribed_RNA"/>
</dbReference>
<evidence type="ECO:0000256" key="1">
    <source>
        <dbReference type="SAM" id="SignalP"/>
    </source>
</evidence>
<dbReference type="EMBL" id="HBUE01006865">
    <property type="protein sequence ID" value="CAG6446398.1"/>
    <property type="molecule type" value="Transcribed_RNA"/>
</dbReference>
<organism evidence="2">
    <name type="scientific">Culex pipiens</name>
    <name type="common">House mosquito</name>
    <dbReference type="NCBI Taxonomy" id="7175"/>
    <lineage>
        <taxon>Eukaryota</taxon>
        <taxon>Metazoa</taxon>
        <taxon>Ecdysozoa</taxon>
        <taxon>Arthropoda</taxon>
        <taxon>Hexapoda</taxon>
        <taxon>Insecta</taxon>
        <taxon>Pterygota</taxon>
        <taxon>Neoptera</taxon>
        <taxon>Endopterygota</taxon>
        <taxon>Diptera</taxon>
        <taxon>Nematocera</taxon>
        <taxon>Culicoidea</taxon>
        <taxon>Culicidae</taxon>
        <taxon>Culicinae</taxon>
        <taxon>Culicini</taxon>
        <taxon>Culex</taxon>
        <taxon>Culex</taxon>
    </lineage>
</organism>
<dbReference type="EMBL" id="HBUE01006864">
    <property type="protein sequence ID" value="CAG6446395.1"/>
    <property type="molecule type" value="Transcribed_RNA"/>
</dbReference>
<keyword evidence="1" id="KW-0732">Signal</keyword>
<name>A0A8D8EU70_CULPI</name>
<dbReference type="EMBL" id="HBUE01006871">
    <property type="protein sequence ID" value="CAG6446413.1"/>
    <property type="molecule type" value="Transcribed_RNA"/>
</dbReference>
<dbReference type="EMBL" id="HBUE01006874">
    <property type="protein sequence ID" value="CAG6446420.1"/>
    <property type="molecule type" value="Transcribed_RNA"/>
</dbReference>
<dbReference type="EMBL" id="HBUE01006866">
    <property type="protein sequence ID" value="CAG6446401.1"/>
    <property type="molecule type" value="Transcribed_RNA"/>
</dbReference>
<dbReference type="AlphaFoldDB" id="A0A8D8EU70"/>
<sequence length="116" mass="12700">MIWACTMAACCFWYCCWARISCFLTRMASLMTSTLTLAAAASSSTVCPIRSTPSTTVVPLPMTSCRDGTVTMEFLIVGSWDSLLSIWMTGPVDIRETDSGIAWNAGTFCTWIEESL</sequence>
<dbReference type="EMBL" id="HBUE01006876">
    <property type="protein sequence ID" value="CAG6446425.1"/>
    <property type="molecule type" value="Transcribed_RNA"/>
</dbReference>
<dbReference type="EMBL" id="HBUE01006877">
    <property type="protein sequence ID" value="CAG6446428.1"/>
    <property type="molecule type" value="Transcribed_RNA"/>
</dbReference>
<dbReference type="EMBL" id="HBUE01006875">
    <property type="protein sequence ID" value="CAG6446422.1"/>
    <property type="molecule type" value="Transcribed_RNA"/>
</dbReference>
<dbReference type="EMBL" id="HBUE01006870">
    <property type="protein sequence ID" value="CAG6446410.1"/>
    <property type="molecule type" value="Transcribed_RNA"/>
</dbReference>
<dbReference type="EMBL" id="HBUE01006872">
    <property type="protein sequence ID" value="CAG6446415.1"/>
    <property type="molecule type" value="Transcribed_RNA"/>
</dbReference>